<dbReference type="Pfam" id="PF08268">
    <property type="entry name" value="FBA_3"/>
    <property type="match status" value="1"/>
</dbReference>
<dbReference type="InterPro" id="IPR017451">
    <property type="entry name" value="F-box-assoc_interact_dom"/>
</dbReference>
<protein>
    <recommendedName>
        <fullName evidence="1">F-box domain-containing protein</fullName>
    </recommendedName>
</protein>
<keyword evidence="3" id="KW-1185">Reference proteome</keyword>
<evidence type="ECO:0000313" key="3">
    <source>
        <dbReference type="Proteomes" id="UP001408789"/>
    </source>
</evidence>
<dbReference type="InterPro" id="IPR001810">
    <property type="entry name" value="F-box_dom"/>
</dbReference>
<dbReference type="InterPro" id="IPR013187">
    <property type="entry name" value="F-box-assoc_dom_typ3"/>
</dbReference>
<dbReference type="SUPFAM" id="SSF81383">
    <property type="entry name" value="F-box domain"/>
    <property type="match status" value="1"/>
</dbReference>
<dbReference type="AlphaFoldDB" id="A0AAP0DTR6"/>
<dbReference type="NCBIfam" id="TIGR01640">
    <property type="entry name" value="F_box_assoc_1"/>
    <property type="match status" value="1"/>
</dbReference>
<organism evidence="2 3">
    <name type="scientific">Deinandra increscens subsp. villosa</name>
    <dbReference type="NCBI Taxonomy" id="3103831"/>
    <lineage>
        <taxon>Eukaryota</taxon>
        <taxon>Viridiplantae</taxon>
        <taxon>Streptophyta</taxon>
        <taxon>Embryophyta</taxon>
        <taxon>Tracheophyta</taxon>
        <taxon>Spermatophyta</taxon>
        <taxon>Magnoliopsida</taxon>
        <taxon>eudicotyledons</taxon>
        <taxon>Gunneridae</taxon>
        <taxon>Pentapetalae</taxon>
        <taxon>asterids</taxon>
        <taxon>campanulids</taxon>
        <taxon>Asterales</taxon>
        <taxon>Asteraceae</taxon>
        <taxon>Asteroideae</taxon>
        <taxon>Heliantheae alliance</taxon>
        <taxon>Madieae</taxon>
        <taxon>Madiinae</taxon>
        <taxon>Deinandra</taxon>
    </lineage>
</organism>
<proteinExistence type="predicted"/>
<reference evidence="2 3" key="1">
    <citation type="submission" date="2024-04" db="EMBL/GenBank/DDBJ databases">
        <title>The reference genome of an endangered Asteraceae, Deinandra increscens subsp. villosa, native to the Central Coast of California.</title>
        <authorList>
            <person name="Guilliams M."/>
            <person name="Hasenstab-Lehman K."/>
            <person name="Meyer R."/>
            <person name="Mcevoy S."/>
        </authorList>
    </citation>
    <scope>NUCLEOTIDE SEQUENCE [LARGE SCALE GENOMIC DNA]</scope>
    <source>
        <tissue evidence="2">Leaf</tissue>
    </source>
</reference>
<dbReference type="InterPro" id="IPR050796">
    <property type="entry name" value="SCF_F-box_component"/>
</dbReference>
<dbReference type="Pfam" id="PF00646">
    <property type="entry name" value="F-box"/>
    <property type="match status" value="1"/>
</dbReference>
<dbReference type="PANTHER" id="PTHR31672">
    <property type="entry name" value="BNACNNG10540D PROTEIN"/>
    <property type="match status" value="1"/>
</dbReference>
<sequence>MSSHHICNDLLVQIFEKLPPKSIIRFRSLSKYWHSRLATPEFIRNHRLQSPQKVLIRHTRHYEFKDIYTLHSGDRLPLFPGPGYVGIPGVELPPSHSLFRSSIVGSCNGILCVLDCNNISLWNLSIRRRLIVPNNQSSPLLAVGLGFDPITDDYKVVTVSYGNKYNLDENSTFIYSLKQECWRAIPSPSTRFYNVKSKGKACFFNGVLHWVVEGYITAETTTENWTLFILTFDLSSHVFGHILLPGSWRIRQLTTINGCLAVVSYKRIYGDSWIWVMKEYGKFESWCVVYGPPVTRGVFDHPMDVFQPIANGDTLAYYYKGGSEVYNFETGLLTEIARFPPCCSTFEMDAYVESLELIDKEHAAACGETVNHETNRLYKRTHLYSRYL</sequence>
<dbReference type="SMART" id="SM00256">
    <property type="entry name" value="FBOX"/>
    <property type="match status" value="1"/>
</dbReference>
<evidence type="ECO:0000313" key="2">
    <source>
        <dbReference type="EMBL" id="KAK9078847.1"/>
    </source>
</evidence>
<accession>A0AAP0DTR6</accession>
<dbReference type="Proteomes" id="UP001408789">
    <property type="component" value="Unassembled WGS sequence"/>
</dbReference>
<dbReference type="SUPFAM" id="SSF50965">
    <property type="entry name" value="Galactose oxidase, central domain"/>
    <property type="match status" value="1"/>
</dbReference>
<dbReference type="EMBL" id="JBCNJP010000006">
    <property type="protein sequence ID" value="KAK9078847.1"/>
    <property type="molecule type" value="Genomic_DNA"/>
</dbReference>
<evidence type="ECO:0000259" key="1">
    <source>
        <dbReference type="SMART" id="SM00256"/>
    </source>
</evidence>
<feature type="domain" description="F-box" evidence="1">
    <location>
        <begin position="6"/>
        <end position="46"/>
    </location>
</feature>
<dbReference type="InterPro" id="IPR011043">
    <property type="entry name" value="Gal_Oxase/kelch_b-propeller"/>
</dbReference>
<comment type="caution">
    <text evidence="2">The sequence shown here is derived from an EMBL/GenBank/DDBJ whole genome shotgun (WGS) entry which is preliminary data.</text>
</comment>
<dbReference type="PANTHER" id="PTHR31672:SF6">
    <property type="entry name" value="F-BOX DOMAIN-CONTAINING PROTEIN"/>
    <property type="match status" value="1"/>
</dbReference>
<dbReference type="InterPro" id="IPR036047">
    <property type="entry name" value="F-box-like_dom_sf"/>
</dbReference>
<name>A0AAP0DTR6_9ASTR</name>
<gene>
    <name evidence="2" type="ORF">SSX86_002905</name>
</gene>